<evidence type="ECO:0000256" key="2">
    <source>
        <dbReference type="SAM" id="MobiDB-lite"/>
    </source>
</evidence>
<reference evidence="4" key="2">
    <citation type="submission" date="2020-11" db="EMBL/GenBank/DDBJ databases">
        <authorList>
            <person name="McCartney M.A."/>
            <person name="Auch B."/>
            <person name="Kono T."/>
            <person name="Mallez S."/>
            <person name="Becker A."/>
            <person name="Gohl D.M."/>
            <person name="Silverstein K.A.T."/>
            <person name="Koren S."/>
            <person name="Bechman K.B."/>
            <person name="Herman A."/>
            <person name="Abrahante J.E."/>
            <person name="Garbe J."/>
        </authorList>
    </citation>
    <scope>NUCLEOTIDE SEQUENCE</scope>
    <source>
        <strain evidence="4">Duluth1</strain>
        <tissue evidence="4">Whole animal</tissue>
    </source>
</reference>
<dbReference type="PANTHER" id="PTHR48169:SF7">
    <property type="entry name" value="CASPASE 10"/>
    <property type="match status" value="1"/>
</dbReference>
<keyword evidence="1" id="KW-0053">Apoptosis</keyword>
<reference evidence="4" key="1">
    <citation type="journal article" date="2019" name="bioRxiv">
        <title>The Genome of the Zebra Mussel, Dreissena polymorpha: A Resource for Invasive Species Research.</title>
        <authorList>
            <person name="McCartney M.A."/>
            <person name="Auch B."/>
            <person name="Kono T."/>
            <person name="Mallez S."/>
            <person name="Zhang Y."/>
            <person name="Obille A."/>
            <person name="Becker A."/>
            <person name="Abrahante J.E."/>
            <person name="Garbe J."/>
            <person name="Badalamenti J.P."/>
            <person name="Herman A."/>
            <person name="Mangelson H."/>
            <person name="Liachko I."/>
            <person name="Sullivan S."/>
            <person name="Sone E.D."/>
            <person name="Koren S."/>
            <person name="Silverstein K.A.T."/>
            <person name="Beckman K.B."/>
            <person name="Gohl D.M."/>
        </authorList>
    </citation>
    <scope>NUCLEOTIDE SEQUENCE</scope>
    <source>
        <strain evidence="4">Duluth1</strain>
        <tissue evidence="4">Whole animal</tissue>
    </source>
</reference>
<dbReference type="OrthoDB" id="6110800at2759"/>
<gene>
    <name evidence="4" type="ORF">DPMN_050886</name>
</gene>
<evidence type="ECO:0000259" key="3">
    <source>
        <dbReference type="PROSITE" id="PS50168"/>
    </source>
</evidence>
<dbReference type="Pfam" id="PF01335">
    <property type="entry name" value="DED"/>
    <property type="match status" value="1"/>
</dbReference>
<feature type="region of interest" description="Disordered" evidence="2">
    <location>
        <begin position="185"/>
        <end position="209"/>
    </location>
</feature>
<protein>
    <recommendedName>
        <fullName evidence="3">DED domain-containing protein</fullName>
    </recommendedName>
</protein>
<evidence type="ECO:0000256" key="1">
    <source>
        <dbReference type="ARBA" id="ARBA00022703"/>
    </source>
</evidence>
<comment type="caution">
    <text evidence="4">The sequence shown here is derived from an EMBL/GenBank/DDBJ whole genome shotgun (WGS) entry which is preliminary data.</text>
</comment>
<dbReference type="GO" id="GO:0042981">
    <property type="term" value="P:regulation of apoptotic process"/>
    <property type="evidence" value="ECO:0007669"/>
    <property type="project" value="InterPro"/>
</dbReference>
<dbReference type="InterPro" id="IPR001875">
    <property type="entry name" value="DED_dom"/>
</dbReference>
<evidence type="ECO:0000313" key="4">
    <source>
        <dbReference type="EMBL" id="KAH3725057.1"/>
    </source>
</evidence>
<proteinExistence type="predicted"/>
<accession>A0A9D4CHL3</accession>
<feature type="compositionally biased region" description="Polar residues" evidence="2">
    <location>
        <begin position="28"/>
        <end position="53"/>
    </location>
</feature>
<evidence type="ECO:0000313" key="5">
    <source>
        <dbReference type="Proteomes" id="UP000828390"/>
    </source>
</evidence>
<dbReference type="PANTHER" id="PTHR48169">
    <property type="entry name" value="DED DOMAIN-CONTAINING PROTEIN"/>
    <property type="match status" value="1"/>
</dbReference>
<feature type="domain" description="DED" evidence="3">
    <location>
        <begin position="230"/>
        <end position="308"/>
    </location>
</feature>
<feature type="region of interest" description="Disordered" evidence="2">
    <location>
        <begin position="114"/>
        <end position="148"/>
    </location>
</feature>
<organism evidence="4 5">
    <name type="scientific">Dreissena polymorpha</name>
    <name type="common">Zebra mussel</name>
    <name type="synonym">Mytilus polymorpha</name>
    <dbReference type="NCBI Taxonomy" id="45954"/>
    <lineage>
        <taxon>Eukaryota</taxon>
        <taxon>Metazoa</taxon>
        <taxon>Spiralia</taxon>
        <taxon>Lophotrochozoa</taxon>
        <taxon>Mollusca</taxon>
        <taxon>Bivalvia</taxon>
        <taxon>Autobranchia</taxon>
        <taxon>Heteroconchia</taxon>
        <taxon>Euheterodonta</taxon>
        <taxon>Imparidentia</taxon>
        <taxon>Neoheterodontei</taxon>
        <taxon>Myida</taxon>
        <taxon>Dreissenoidea</taxon>
        <taxon>Dreissenidae</taxon>
        <taxon>Dreissena</taxon>
    </lineage>
</organism>
<dbReference type="EMBL" id="JAIWYP010000012">
    <property type="protein sequence ID" value="KAH3725057.1"/>
    <property type="molecule type" value="Genomic_DNA"/>
</dbReference>
<feature type="compositionally biased region" description="Polar residues" evidence="2">
    <location>
        <begin position="114"/>
        <end position="146"/>
    </location>
</feature>
<dbReference type="Gene3D" id="1.10.533.10">
    <property type="entry name" value="Death Domain, Fas"/>
    <property type="match status" value="1"/>
</dbReference>
<feature type="compositionally biased region" description="Low complexity" evidence="2">
    <location>
        <begin position="192"/>
        <end position="203"/>
    </location>
</feature>
<dbReference type="PROSITE" id="PS50168">
    <property type="entry name" value="DED"/>
    <property type="match status" value="1"/>
</dbReference>
<feature type="region of interest" description="Disordered" evidence="2">
    <location>
        <begin position="1"/>
        <end position="53"/>
    </location>
</feature>
<dbReference type="GO" id="GO:0006915">
    <property type="term" value="P:apoptotic process"/>
    <property type="evidence" value="ECO:0007669"/>
    <property type="project" value="UniProtKB-KW"/>
</dbReference>
<dbReference type="InterPro" id="IPR011029">
    <property type="entry name" value="DEATH-like_dom_sf"/>
</dbReference>
<dbReference type="CDD" id="cd00045">
    <property type="entry name" value="DED"/>
    <property type="match status" value="1"/>
</dbReference>
<name>A0A9D4CHL3_DREPO</name>
<dbReference type="SMART" id="SM00031">
    <property type="entry name" value="DED"/>
    <property type="match status" value="1"/>
</dbReference>
<sequence length="779" mass="88152">MSLIKGQVESLPSIDAEPLPPIEETRDQATANETIDDQSTFTEIPKDQSMSNEVTGDLSTLIEIAEDQSTTSEVIGDRSMSCEVRSTSIEVTRTQIALNDVTRDQSTSNVVTGNRSMLNDVTDDQSAQNEVTGNQSTSNDETGTKSVSEHVLNSHALSNIPLQTATTKLDQPTYLSDTPRFFTEAASTGTAGSPSPQQGSGPSILGRPFVNERTLPKSIADIRSPDSNWRYNIFLNSLAEAMTSEDFRKLKFIFKDAVGKKAMEKADDPRDLFKLLEQRVFLSKDNLLFLQRALYELGRKDLIKDVVEFARSIPNTLVCYPASNAPVNGYRFVKWHLEGKDFQSCTRGDIQATRMHIAEILCIPPEFVLIAGIEPSSSLLLTLMIPDDHVEVLVEMLRKKETFPAFALHRIDKIEVNGEVFAVTGKPYPIQSDHQEQLLNVYQQLQDTERHMQSTELRCLEMDKTINKLKLDLQAADTIICSLKPKTPVDNMEQEYERCLELYRSQLEKLKKDKIEPGHVLRLLVFHCDLMNIYNKWNNIENERELRAQIFTAQRVVYANQLRTASLEGLLALTPSGKALLEGFENISMQQPLGVPILEFVLTEPAVKLLQIISSKLHEGDIDKLKQAYTLENDDVWNNNFKADTKRILEAVFYKTARSRPGPIKFETFVEAVLSTSGRNDLTKTFYEELHRVHEELFKTARDSARINTLDSNTEMMPTIKRMSEQIDFMYHKMESVSRLPSAKVSEMSAADPFLFGLFNIPQMQQQQQRFSRPGESKQ</sequence>
<dbReference type="AlphaFoldDB" id="A0A9D4CHL3"/>
<dbReference type="Proteomes" id="UP000828390">
    <property type="component" value="Unassembled WGS sequence"/>
</dbReference>
<keyword evidence="5" id="KW-1185">Reference proteome</keyword>
<dbReference type="SUPFAM" id="SSF47986">
    <property type="entry name" value="DEATH domain"/>
    <property type="match status" value="1"/>
</dbReference>